<keyword evidence="7" id="KW-0067">ATP-binding</keyword>
<dbReference type="Proteomes" id="UP001501509">
    <property type="component" value="Unassembled WGS sequence"/>
</dbReference>
<dbReference type="InterPro" id="IPR036890">
    <property type="entry name" value="HATPase_C_sf"/>
</dbReference>
<name>A0ABP6D3K1_9ACTN</name>
<dbReference type="Pfam" id="PF02518">
    <property type="entry name" value="HATPase_c"/>
    <property type="match status" value="1"/>
</dbReference>
<feature type="transmembrane region" description="Helical" evidence="4">
    <location>
        <begin position="123"/>
        <end position="140"/>
    </location>
</feature>
<comment type="caution">
    <text evidence="7">The sequence shown here is derived from an EMBL/GenBank/DDBJ whole genome shotgun (WGS) entry which is preliminary data.</text>
</comment>
<evidence type="ECO:0000256" key="1">
    <source>
        <dbReference type="ARBA" id="ARBA00022679"/>
    </source>
</evidence>
<accession>A0ABP6D3K1</accession>
<dbReference type="SUPFAM" id="SSF55874">
    <property type="entry name" value="ATPase domain of HSP90 chaperone/DNA topoisomerase II/histidine kinase"/>
    <property type="match status" value="1"/>
</dbReference>
<keyword evidence="4" id="KW-0812">Transmembrane</keyword>
<dbReference type="PANTHER" id="PTHR24421">
    <property type="entry name" value="NITRATE/NITRITE SENSOR PROTEIN NARX-RELATED"/>
    <property type="match status" value="1"/>
</dbReference>
<keyword evidence="8" id="KW-1185">Reference proteome</keyword>
<organism evidence="7 8">
    <name type="scientific">Actinomadura fulvescens</name>
    <dbReference type="NCBI Taxonomy" id="46160"/>
    <lineage>
        <taxon>Bacteria</taxon>
        <taxon>Bacillati</taxon>
        <taxon>Actinomycetota</taxon>
        <taxon>Actinomycetes</taxon>
        <taxon>Streptosporangiales</taxon>
        <taxon>Thermomonosporaceae</taxon>
        <taxon>Actinomadura</taxon>
    </lineage>
</organism>
<feature type="domain" description="Histidine kinase/HSP90-like ATPase" evidence="5">
    <location>
        <begin position="323"/>
        <end position="407"/>
    </location>
</feature>
<feature type="transmembrane region" description="Helical" evidence="4">
    <location>
        <begin position="101"/>
        <end position="117"/>
    </location>
</feature>
<dbReference type="Pfam" id="PF04024">
    <property type="entry name" value="PspC"/>
    <property type="match status" value="1"/>
</dbReference>
<dbReference type="EMBL" id="BAAATD010000018">
    <property type="protein sequence ID" value="GAA2634338.1"/>
    <property type="molecule type" value="Genomic_DNA"/>
</dbReference>
<dbReference type="InterPro" id="IPR007168">
    <property type="entry name" value="Phageshock_PspC_N"/>
</dbReference>
<reference evidence="8" key="1">
    <citation type="journal article" date="2019" name="Int. J. Syst. Evol. Microbiol.">
        <title>The Global Catalogue of Microorganisms (GCM) 10K type strain sequencing project: providing services to taxonomists for standard genome sequencing and annotation.</title>
        <authorList>
            <consortium name="The Broad Institute Genomics Platform"/>
            <consortium name="The Broad Institute Genome Sequencing Center for Infectious Disease"/>
            <person name="Wu L."/>
            <person name="Ma J."/>
        </authorList>
    </citation>
    <scope>NUCLEOTIDE SEQUENCE [LARGE SCALE GENOMIC DNA]</scope>
    <source>
        <strain evidence="8">JCM 6833</strain>
    </source>
</reference>
<feature type="transmembrane region" description="Helical" evidence="4">
    <location>
        <begin position="192"/>
        <end position="212"/>
    </location>
</feature>
<feature type="transmembrane region" description="Helical" evidence="4">
    <location>
        <begin position="161"/>
        <end position="180"/>
    </location>
</feature>
<evidence type="ECO:0000259" key="6">
    <source>
        <dbReference type="Pfam" id="PF04024"/>
    </source>
</evidence>
<evidence type="ECO:0000313" key="8">
    <source>
        <dbReference type="Proteomes" id="UP001501509"/>
    </source>
</evidence>
<dbReference type="InterPro" id="IPR050482">
    <property type="entry name" value="Sensor_HK_TwoCompSys"/>
</dbReference>
<evidence type="ECO:0000256" key="2">
    <source>
        <dbReference type="ARBA" id="ARBA00022777"/>
    </source>
</evidence>
<proteinExistence type="predicted"/>
<keyword evidence="4" id="KW-1133">Transmembrane helix</keyword>
<keyword evidence="2" id="KW-0418">Kinase</keyword>
<sequence length="409" mass="44294">MTEQPVAGAPPAARLARRADGRLLAGVCRGLAVHLGVDTLIIRCAFVLLTMASGLGVAAYTAFWVLVPSERHEPAAIDGIDGIDGAATAVKPRRHRDWGQLLAYTAVACGLSTLAWSTGFVRAALWPFIAGGIGAAILWQQADRDQRQRWVGLTRIPLRQMWLRSVLGLILVVGGIAGFVAQQVEPAQASSVLIATLVILSGVAVIVTPWVVRLWQDLDAERHERIRSQERAELAAHVHDSVLHTLTLIQRNAADPREVQRLARSQERTLRSWLYQPKADPDQTFAAAVREIAGEVEDDHGVPIEVVCVGDTALDERLGATLQAAREAMVNAAKYAEAPSVSVYAEVEKDEVMIFVRDRGKGFDTATIPADRMGVRGSIIGRMERNGGKATVRTAPGEGTEVRLEIKKS</sequence>
<gene>
    <name evidence="7" type="ORF">GCM10010411_86430</name>
</gene>
<evidence type="ECO:0000313" key="7">
    <source>
        <dbReference type="EMBL" id="GAA2634338.1"/>
    </source>
</evidence>
<keyword evidence="3" id="KW-0902">Two-component regulatory system</keyword>
<feature type="transmembrane region" description="Helical" evidence="4">
    <location>
        <begin position="40"/>
        <end position="67"/>
    </location>
</feature>
<dbReference type="Gene3D" id="3.30.565.10">
    <property type="entry name" value="Histidine kinase-like ATPase, C-terminal domain"/>
    <property type="match status" value="1"/>
</dbReference>
<keyword evidence="4" id="KW-0472">Membrane</keyword>
<evidence type="ECO:0000256" key="3">
    <source>
        <dbReference type="ARBA" id="ARBA00023012"/>
    </source>
</evidence>
<evidence type="ECO:0000259" key="5">
    <source>
        <dbReference type="Pfam" id="PF02518"/>
    </source>
</evidence>
<dbReference type="PANTHER" id="PTHR24421:SF61">
    <property type="entry name" value="OXYGEN SENSOR HISTIDINE KINASE NREB"/>
    <property type="match status" value="1"/>
</dbReference>
<feature type="domain" description="Phage shock protein PspC N-terminal" evidence="6">
    <location>
        <begin position="14"/>
        <end position="70"/>
    </location>
</feature>
<keyword evidence="1" id="KW-0808">Transferase</keyword>
<dbReference type="InterPro" id="IPR003594">
    <property type="entry name" value="HATPase_dom"/>
</dbReference>
<keyword evidence="7" id="KW-0547">Nucleotide-binding</keyword>
<dbReference type="GO" id="GO:0005524">
    <property type="term" value="F:ATP binding"/>
    <property type="evidence" value="ECO:0007669"/>
    <property type="project" value="UniProtKB-KW"/>
</dbReference>
<protein>
    <submittedName>
        <fullName evidence="7">ATP-binding protein</fullName>
    </submittedName>
</protein>
<dbReference type="RefSeq" id="WP_344548338.1">
    <property type="nucleotide sequence ID" value="NZ_BAAATD010000018.1"/>
</dbReference>
<evidence type="ECO:0000256" key="4">
    <source>
        <dbReference type="SAM" id="Phobius"/>
    </source>
</evidence>